<feature type="compositionally biased region" description="Basic and acidic residues" evidence="2">
    <location>
        <begin position="80"/>
        <end position="95"/>
    </location>
</feature>
<dbReference type="GO" id="GO:0016301">
    <property type="term" value="F:kinase activity"/>
    <property type="evidence" value="ECO:0007669"/>
    <property type="project" value="UniProtKB-KW"/>
</dbReference>
<feature type="coiled-coil region" evidence="1">
    <location>
        <begin position="183"/>
        <end position="213"/>
    </location>
</feature>
<keyword evidence="3" id="KW-0808">Transferase</keyword>
<evidence type="ECO:0000256" key="1">
    <source>
        <dbReference type="SAM" id="Coils"/>
    </source>
</evidence>
<accession>A0A699HST6</accession>
<feature type="region of interest" description="Disordered" evidence="2">
    <location>
        <begin position="80"/>
        <end position="108"/>
    </location>
</feature>
<organism evidence="3">
    <name type="scientific">Tanacetum cinerariifolium</name>
    <name type="common">Dalmatian daisy</name>
    <name type="synonym">Chrysanthemum cinerariifolium</name>
    <dbReference type="NCBI Taxonomy" id="118510"/>
    <lineage>
        <taxon>Eukaryota</taxon>
        <taxon>Viridiplantae</taxon>
        <taxon>Streptophyta</taxon>
        <taxon>Embryophyta</taxon>
        <taxon>Tracheophyta</taxon>
        <taxon>Spermatophyta</taxon>
        <taxon>Magnoliopsida</taxon>
        <taxon>eudicotyledons</taxon>
        <taxon>Gunneridae</taxon>
        <taxon>Pentapetalae</taxon>
        <taxon>asterids</taxon>
        <taxon>campanulids</taxon>
        <taxon>Asterales</taxon>
        <taxon>Asteraceae</taxon>
        <taxon>Asteroideae</taxon>
        <taxon>Anthemideae</taxon>
        <taxon>Anthemidinae</taxon>
        <taxon>Tanacetum</taxon>
    </lineage>
</organism>
<sequence>KPTKSKGFDKIVDFVNANLVKYALTVNPTIYTSCIQQFWDSAKVKTVNEDVQIRALVDGKKIIITEASIRCDLQLEDAEEKERRETEVPHTEPQTKESVPTTSNDPLPSGEDRMQLTKLMNLCTNLQKQVLDLEKAKTTQAKEIADLKKRVKKLEGKKKLRTSDKAKGIMVEPEKPLKKKDQIEFDEEVVRKLEAQMKAKMEEEERIARKKDEANIDVIEQWDEVQAKTNVDMELA</sequence>
<gene>
    <name evidence="3" type="ORF">Tci_450710</name>
</gene>
<comment type="caution">
    <text evidence="3">The sequence shown here is derived from an EMBL/GenBank/DDBJ whole genome shotgun (WGS) entry which is preliminary data.</text>
</comment>
<name>A0A699HST6_TANCI</name>
<protein>
    <submittedName>
        <fullName evidence="3">Xylulose kinase-1</fullName>
    </submittedName>
</protein>
<dbReference type="AlphaFoldDB" id="A0A699HST6"/>
<reference evidence="3" key="1">
    <citation type="journal article" date="2019" name="Sci. Rep.">
        <title>Draft genome of Tanacetum cinerariifolium, the natural source of mosquito coil.</title>
        <authorList>
            <person name="Yamashiro T."/>
            <person name="Shiraishi A."/>
            <person name="Satake H."/>
            <person name="Nakayama K."/>
        </authorList>
    </citation>
    <scope>NUCLEOTIDE SEQUENCE</scope>
</reference>
<dbReference type="EMBL" id="BKCJ010209690">
    <property type="protein sequence ID" value="GEY78736.1"/>
    <property type="molecule type" value="Genomic_DNA"/>
</dbReference>
<proteinExistence type="predicted"/>
<feature type="non-terminal residue" evidence="3">
    <location>
        <position position="1"/>
    </location>
</feature>
<keyword evidence="1" id="KW-0175">Coiled coil</keyword>
<feature type="coiled-coil region" evidence="1">
    <location>
        <begin position="116"/>
        <end position="157"/>
    </location>
</feature>
<evidence type="ECO:0000313" key="3">
    <source>
        <dbReference type="EMBL" id="GEY78736.1"/>
    </source>
</evidence>
<keyword evidence="3" id="KW-0418">Kinase</keyword>
<feature type="compositionally biased region" description="Polar residues" evidence="2">
    <location>
        <begin position="96"/>
        <end position="106"/>
    </location>
</feature>
<evidence type="ECO:0000256" key="2">
    <source>
        <dbReference type="SAM" id="MobiDB-lite"/>
    </source>
</evidence>